<sequence length="87" mass="9770">MRINVYSQELTDEVQMVAKKSNTGVTYHAAQLVLHSSPMLHHPPADDDRSAVTFWLPKSRDRREKMAAAFEELASIFRTAPAESGLD</sequence>
<evidence type="ECO:0000313" key="2">
    <source>
        <dbReference type="Proteomes" id="UP000321807"/>
    </source>
</evidence>
<name>A0A5B9E2K1_9GAMM</name>
<dbReference type="AlphaFoldDB" id="A0A5B9E2K1"/>
<dbReference type="EMBL" id="CP042807">
    <property type="protein sequence ID" value="QEE24486.1"/>
    <property type="molecule type" value="Genomic_DNA"/>
</dbReference>
<proteinExistence type="predicted"/>
<protein>
    <submittedName>
        <fullName evidence="1">DUF3396 domain-containing protein</fullName>
    </submittedName>
</protein>
<organism evidence="1 2">
    <name type="scientific">Rhodanobacter glycinis</name>
    <dbReference type="NCBI Taxonomy" id="582702"/>
    <lineage>
        <taxon>Bacteria</taxon>
        <taxon>Pseudomonadati</taxon>
        <taxon>Pseudomonadota</taxon>
        <taxon>Gammaproteobacteria</taxon>
        <taxon>Lysobacterales</taxon>
        <taxon>Rhodanobacteraceae</taxon>
        <taxon>Rhodanobacter</taxon>
    </lineage>
</organism>
<reference evidence="1 2" key="1">
    <citation type="submission" date="2019-08" db="EMBL/GenBank/DDBJ databases">
        <title>Complete genome sequence of Rhodanobacter glycinis strain T01E-68 isolated from tomato root.</title>
        <authorList>
            <person name="Weon H.-Y."/>
            <person name="Lee S.A."/>
        </authorList>
    </citation>
    <scope>NUCLEOTIDE SEQUENCE [LARGE SCALE GENOMIC DNA]</scope>
    <source>
        <strain evidence="1 2">T01E-68</strain>
    </source>
</reference>
<dbReference type="KEGG" id="rgl:CS053_08225"/>
<evidence type="ECO:0000313" key="1">
    <source>
        <dbReference type="EMBL" id="QEE24486.1"/>
    </source>
</evidence>
<accession>A0A5B9E2K1</accession>
<gene>
    <name evidence="1" type="ORF">CS053_08225</name>
</gene>
<dbReference type="RefSeq" id="WP_147627079.1">
    <property type="nucleotide sequence ID" value="NZ_CP042807.1"/>
</dbReference>
<dbReference type="Proteomes" id="UP000321807">
    <property type="component" value="Chromosome"/>
</dbReference>